<dbReference type="AlphaFoldDB" id="A0A923LI90"/>
<dbReference type="InterPro" id="IPR005119">
    <property type="entry name" value="LysR_subst-bd"/>
</dbReference>
<organism evidence="6 7">
    <name type="scientific">Mediterraneibacter hominis</name>
    <dbReference type="NCBI Taxonomy" id="2763054"/>
    <lineage>
        <taxon>Bacteria</taxon>
        <taxon>Bacillati</taxon>
        <taxon>Bacillota</taxon>
        <taxon>Clostridia</taxon>
        <taxon>Lachnospirales</taxon>
        <taxon>Lachnospiraceae</taxon>
        <taxon>Mediterraneibacter</taxon>
    </lineage>
</organism>
<comment type="caution">
    <text evidence="6">The sequence shown here is derived from an EMBL/GenBank/DDBJ whole genome shotgun (WGS) entry which is preliminary data.</text>
</comment>
<comment type="similarity">
    <text evidence="1">Belongs to the LysR transcriptional regulatory family.</text>
</comment>
<dbReference type="GO" id="GO:0003700">
    <property type="term" value="F:DNA-binding transcription factor activity"/>
    <property type="evidence" value="ECO:0007669"/>
    <property type="project" value="InterPro"/>
</dbReference>
<dbReference type="PANTHER" id="PTHR30126">
    <property type="entry name" value="HTH-TYPE TRANSCRIPTIONAL REGULATOR"/>
    <property type="match status" value="1"/>
</dbReference>
<evidence type="ECO:0000313" key="6">
    <source>
        <dbReference type="EMBL" id="MBC5688759.1"/>
    </source>
</evidence>
<proteinExistence type="inferred from homology"/>
<name>A0A923LI90_9FIRM</name>
<keyword evidence="3" id="KW-0238">DNA-binding</keyword>
<keyword evidence="2" id="KW-0805">Transcription regulation</keyword>
<dbReference type="InterPro" id="IPR000847">
    <property type="entry name" value="LysR_HTH_N"/>
</dbReference>
<dbReference type="RefSeq" id="WP_186875355.1">
    <property type="nucleotide sequence ID" value="NZ_JACOPF010000001.1"/>
</dbReference>
<reference evidence="6" key="1">
    <citation type="submission" date="2020-08" db="EMBL/GenBank/DDBJ databases">
        <title>Genome public.</title>
        <authorList>
            <person name="Liu C."/>
            <person name="Sun Q."/>
        </authorList>
    </citation>
    <scope>NUCLEOTIDE SEQUENCE</scope>
    <source>
        <strain evidence="6">NSJ-55</strain>
    </source>
</reference>
<evidence type="ECO:0000256" key="4">
    <source>
        <dbReference type="ARBA" id="ARBA00023163"/>
    </source>
</evidence>
<dbReference type="Proteomes" id="UP000652477">
    <property type="component" value="Unassembled WGS sequence"/>
</dbReference>
<dbReference type="Gene3D" id="3.40.190.10">
    <property type="entry name" value="Periplasmic binding protein-like II"/>
    <property type="match status" value="2"/>
</dbReference>
<gene>
    <name evidence="6" type="ORF">H8S37_07460</name>
</gene>
<dbReference type="InterPro" id="IPR036390">
    <property type="entry name" value="WH_DNA-bd_sf"/>
</dbReference>
<dbReference type="InterPro" id="IPR036388">
    <property type="entry name" value="WH-like_DNA-bd_sf"/>
</dbReference>
<sequence length="295" mass="34149">MLDLKLATFLSLCETRNYTQTASLLNITQPAVSQHIKYLEKYYKTKLFYYDEKRRLHLTEKGKLLRSFAQTIRSDSALILEEMMAPPKENSELKLGTVTTAGESLVPHMIAEYLKKYPNQKVSLYLGEADELLTWLQEGRIQCCITDAYCPSSTYESEELFEMETVCVCSPQHPLAGHTVDFQELNDYRLIFRENDTNSHRNLMHILHEHNQELGNFHSYVEIGTINAVKKLVMENIGISFIYRFVVQENLDNGTLEQIYIRGFSSRNAFSFAWMKDSFFTSGNLKFLKVCKSVL</sequence>
<dbReference type="Gene3D" id="1.10.10.10">
    <property type="entry name" value="Winged helix-like DNA-binding domain superfamily/Winged helix DNA-binding domain"/>
    <property type="match status" value="1"/>
</dbReference>
<keyword evidence="7" id="KW-1185">Reference proteome</keyword>
<dbReference type="SUPFAM" id="SSF53850">
    <property type="entry name" value="Periplasmic binding protein-like II"/>
    <property type="match status" value="1"/>
</dbReference>
<dbReference type="CDD" id="cd05466">
    <property type="entry name" value="PBP2_LTTR_substrate"/>
    <property type="match status" value="1"/>
</dbReference>
<dbReference type="SUPFAM" id="SSF46785">
    <property type="entry name" value="Winged helix' DNA-binding domain"/>
    <property type="match status" value="1"/>
</dbReference>
<accession>A0A923LI90</accession>
<keyword evidence="4" id="KW-0804">Transcription</keyword>
<evidence type="ECO:0000256" key="2">
    <source>
        <dbReference type="ARBA" id="ARBA00023015"/>
    </source>
</evidence>
<dbReference type="PROSITE" id="PS50931">
    <property type="entry name" value="HTH_LYSR"/>
    <property type="match status" value="1"/>
</dbReference>
<evidence type="ECO:0000256" key="1">
    <source>
        <dbReference type="ARBA" id="ARBA00009437"/>
    </source>
</evidence>
<protein>
    <submittedName>
        <fullName evidence="6">LysR family transcriptional regulator</fullName>
    </submittedName>
</protein>
<dbReference type="EMBL" id="JACOPF010000001">
    <property type="protein sequence ID" value="MBC5688759.1"/>
    <property type="molecule type" value="Genomic_DNA"/>
</dbReference>
<dbReference type="Pfam" id="PF00126">
    <property type="entry name" value="HTH_1"/>
    <property type="match status" value="1"/>
</dbReference>
<evidence type="ECO:0000313" key="7">
    <source>
        <dbReference type="Proteomes" id="UP000652477"/>
    </source>
</evidence>
<dbReference type="GO" id="GO:0000976">
    <property type="term" value="F:transcription cis-regulatory region binding"/>
    <property type="evidence" value="ECO:0007669"/>
    <property type="project" value="TreeGrafter"/>
</dbReference>
<feature type="domain" description="HTH lysR-type" evidence="5">
    <location>
        <begin position="1"/>
        <end position="59"/>
    </location>
</feature>
<evidence type="ECO:0000256" key="3">
    <source>
        <dbReference type="ARBA" id="ARBA00023125"/>
    </source>
</evidence>
<dbReference type="Pfam" id="PF03466">
    <property type="entry name" value="LysR_substrate"/>
    <property type="match status" value="1"/>
</dbReference>
<dbReference type="PRINTS" id="PR00039">
    <property type="entry name" value="HTHLYSR"/>
</dbReference>
<dbReference type="PANTHER" id="PTHR30126:SF91">
    <property type="entry name" value="LYSR FAMILY TRANSCRIPTIONAL REGULATOR"/>
    <property type="match status" value="1"/>
</dbReference>
<evidence type="ECO:0000259" key="5">
    <source>
        <dbReference type="PROSITE" id="PS50931"/>
    </source>
</evidence>